<comment type="caution">
    <text evidence="3">The sequence shown here is derived from an EMBL/GenBank/DDBJ whole genome shotgun (WGS) entry which is preliminary data.</text>
</comment>
<accession>A0A150XA89</accession>
<dbReference type="STRING" id="333140.AWW68_07380"/>
<dbReference type="InterPro" id="IPR016092">
    <property type="entry name" value="ATAP"/>
</dbReference>
<gene>
    <name evidence="3" type="ORF">AWW68_07380</name>
</gene>
<dbReference type="PANTHER" id="PTHR10072">
    <property type="entry name" value="IRON-SULFUR CLUSTER ASSEMBLY PROTEIN"/>
    <property type="match status" value="1"/>
</dbReference>
<dbReference type="NCBIfam" id="TIGR00049">
    <property type="entry name" value="iron-sulfur cluster assembly accessory protein"/>
    <property type="match status" value="1"/>
</dbReference>
<feature type="domain" description="Core" evidence="2">
    <location>
        <begin position="13"/>
        <end position="106"/>
    </location>
</feature>
<dbReference type="AlphaFoldDB" id="A0A150XA89"/>
<evidence type="ECO:0000313" key="4">
    <source>
        <dbReference type="Proteomes" id="UP000075606"/>
    </source>
</evidence>
<dbReference type="EMBL" id="LRPC01000012">
    <property type="protein sequence ID" value="KYG75649.1"/>
    <property type="molecule type" value="Genomic_DNA"/>
</dbReference>
<dbReference type="Proteomes" id="UP000075606">
    <property type="component" value="Unassembled WGS sequence"/>
</dbReference>
<dbReference type="GO" id="GO:0051537">
    <property type="term" value="F:2 iron, 2 sulfur cluster binding"/>
    <property type="evidence" value="ECO:0007669"/>
    <property type="project" value="TreeGrafter"/>
</dbReference>
<evidence type="ECO:0000256" key="1">
    <source>
        <dbReference type="ARBA" id="ARBA00006718"/>
    </source>
</evidence>
<organism evidence="3 4">
    <name type="scientific">Roseivirga spongicola</name>
    <dbReference type="NCBI Taxonomy" id="333140"/>
    <lineage>
        <taxon>Bacteria</taxon>
        <taxon>Pseudomonadati</taxon>
        <taxon>Bacteroidota</taxon>
        <taxon>Cytophagia</taxon>
        <taxon>Cytophagales</taxon>
        <taxon>Roseivirgaceae</taxon>
        <taxon>Roseivirga</taxon>
    </lineage>
</organism>
<dbReference type="InterPro" id="IPR050322">
    <property type="entry name" value="Fe-S_cluster_asmbl/transfer"/>
</dbReference>
<dbReference type="SUPFAM" id="SSF89360">
    <property type="entry name" value="HesB-like domain"/>
    <property type="match status" value="1"/>
</dbReference>
<proteinExistence type="inferred from homology"/>
<reference evidence="3 4" key="1">
    <citation type="submission" date="2016-01" db="EMBL/GenBank/DDBJ databases">
        <title>Genome sequencing of Roseivirga spongicola UST030701-084.</title>
        <authorList>
            <person name="Selvaratnam C."/>
            <person name="Thevarajoo S."/>
            <person name="Goh K.M."/>
            <person name="Ee R."/>
            <person name="Chan K.-G."/>
            <person name="Chong C.S."/>
        </authorList>
    </citation>
    <scope>NUCLEOTIDE SEQUENCE [LARGE SCALE GENOMIC DNA]</scope>
    <source>
        <strain evidence="3 4">UST030701-084</strain>
    </source>
</reference>
<evidence type="ECO:0000259" key="2">
    <source>
        <dbReference type="Pfam" id="PF01521"/>
    </source>
</evidence>
<dbReference type="InterPro" id="IPR035903">
    <property type="entry name" value="HesB-like_dom_sf"/>
</dbReference>
<dbReference type="Gene3D" id="2.60.300.12">
    <property type="entry name" value="HesB-like domain"/>
    <property type="match status" value="1"/>
</dbReference>
<dbReference type="InterPro" id="IPR000361">
    <property type="entry name" value="ATAP_core_dom"/>
</dbReference>
<dbReference type="PANTHER" id="PTHR10072:SF41">
    <property type="entry name" value="IRON-SULFUR CLUSTER ASSEMBLY 1 HOMOLOG, MITOCHONDRIAL"/>
    <property type="match status" value="1"/>
</dbReference>
<dbReference type="OrthoDB" id="9801228at2"/>
<keyword evidence="4" id="KW-1185">Reference proteome</keyword>
<comment type="similarity">
    <text evidence="1">Belongs to the HesB/IscA family.</text>
</comment>
<evidence type="ECO:0000313" key="3">
    <source>
        <dbReference type="EMBL" id="KYG75649.1"/>
    </source>
</evidence>
<protein>
    <submittedName>
        <fullName evidence="3">Fe-S cluster protein</fullName>
    </submittedName>
</protein>
<name>A0A150XA89_9BACT</name>
<dbReference type="Pfam" id="PF01521">
    <property type="entry name" value="Fe-S_biosyn"/>
    <property type="match status" value="1"/>
</dbReference>
<dbReference type="RefSeq" id="WP_068219277.1">
    <property type="nucleotide sequence ID" value="NZ_CP139724.1"/>
</dbReference>
<dbReference type="GO" id="GO:0016226">
    <property type="term" value="P:iron-sulfur cluster assembly"/>
    <property type="evidence" value="ECO:0007669"/>
    <property type="project" value="InterPro"/>
</dbReference>
<sequence>MQKNSTIPALEPVKLTEKAIIEVKNIMENKSIPEGYGLRIGVKGGMGCAGLGYMLGFDKPKDGDITYSINEIPVHVEKRQTMYLIGLEVDFYEGSDARGFTFNPPNNAAQ</sequence>
<dbReference type="GO" id="GO:0005737">
    <property type="term" value="C:cytoplasm"/>
    <property type="evidence" value="ECO:0007669"/>
    <property type="project" value="TreeGrafter"/>
</dbReference>